<evidence type="ECO:0000256" key="4">
    <source>
        <dbReference type="ARBA" id="ARBA00022490"/>
    </source>
</evidence>
<evidence type="ECO:0000256" key="2">
    <source>
        <dbReference type="ARBA" id="ARBA00004496"/>
    </source>
</evidence>
<evidence type="ECO:0000256" key="5">
    <source>
        <dbReference type="ARBA" id="ARBA00023242"/>
    </source>
</evidence>
<dbReference type="RefSeq" id="XP_007399328.1">
    <property type="nucleotide sequence ID" value="XM_007399266.1"/>
</dbReference>
<dbReference type="KEGG" id="pco:PHACADRAFT_127148"/>
<evidence type="ECO:0000313" key="8">
    <source>
        <dbReference type="Proteomes" id="UP000008370"/>
    </source>
</evidence>
<dbReference type="PANTHER" id="PTHR21664:SF1">
    <property type="entry name" value="NUDC DOMAIN-CONTAINING PROTEIN 1"/>
    <property type="match status" value="1"/>
</dbReference>
<dbReference type="OrthoDB" id="428655at2759"/>
<keyword evidence="8" id="KW-1185">Reference proteome</keyword>
<dbReference type="PROSITE" id="PS51203">
    <property type="entry name" value="CS"/>
    <property type="match status" value="1"/>
</dbReference>
<dbReference type="Proteomes" id="UP000008370">
    <property type="component" value="Unassembled WGS sequence"/>
</dbReference>
<dbReference type="PANTHER" id="PTHR21664">
    <property type="entry name" value="CHRONIC MYELOGENOUS LEUKEMIA TUMOR ANTIGEN 66"/>
    <property type="match status" value="1"/>
</dbReference>
<reference evidence="7 8" key="1">
    <citation type="journal article" date="2012" name="BMC Genomics">
        <title>Comparative genomics of the white-rot fungi, Phanerochaete carnosa and P. chrysosporium, to elucidate the genetic basis of the distinct wood types they colonize.</title>
        <authorList>
            <person name="Suzuki H."/>
            <person name="MacDonald J."/>
            <person name="Syed K."/>
            <person name="Salamov A."/>
            <person name="Hori C."/>
            <person name="Aerts A."/>
            <person name="Henrissat B."/>
            <person name="Wiebenga A."/>
            <person name="vanKuyk P.A."/>
            <person name="Barry K."/>
            <person name="Lindquist E."/>
            <person name="LaButti K."/>
            <person name="Lapidus A."/>
            <person name="Lucas S."/>
            <person name="Coutinho P."/>
            <person name="Gong Y."/>
            <person name="Samejima M."/>
            <person name="Mahadevan R."/>
            <person name="Abou-Zaid M."/>
            <person name="de Vries R.P."/>
            <person name="Igarashi K."/>
            <person name="Yadav J.S."/>
            <person name="Grigoriev I.V."/>
            <person name="Master E.R."/>
        </authorList>
    </citation>
    <scope>NUCLEOTIDE SEQUENCE [LARGE SCALE GENOMIC DNA]</scope>
    <source>
        <strain evidence="7 8">HHB-10118-sp</strain>
    </source>
</reference>
<keyword evidence="4" id="KW-0963">Cytoplasm</keyword>
<dbReference type="Pfam" id="PF04969">
    <property type="entry name" value="CS"/>
    <property type="match status" value="1"/>
</dbReference>
<dbReference type="SUPFAM" id="SSF49764">
    <property type="entry name" value="HSP20-like chaperones"/>
    <property type="match status" value="1"/>
</dbReference>
<protein>
    <recommendedName>
        <fullName evidence="3">NudC domain-containing protein 1</fullName>
    </recommendedName>
</protein>
<organism evidence="7 8">
    <name type="scientific">Phanerochaete carnosa (strain HHB-10118-sp)</name>
    <name type="common">White-rot fungus</name>
    <name type="synonym">Peniophora carnosa</name>
    <dbReference type="NCBI Taxonomy" id="650164"/>
    <lineage>
        <taxon>Eukaryota</taxon>
        <taxon>Fungi</taxon>
        <taxon>Dikarya</taxon>
        <taxon>Basidiomycota</taxon>
        <taxon>Agaricomycotina</taxon>
        <taxon>Agaricomycetes</taxon>
        <taxon>Polyporales</taxon>
        <taxon>Phanerochaetaceae</taxon>
        <taxon>Phanerochaete</taxon>
    </lineage>
</organism>
<dbReference type="GeneID" id="18908069"/>
<dbReference type="CDD" id="cd06467">
    <property type="entry name" value="p23_NUDC_like"/>
    <property type="match status" value="1"/>
</dbReference>
<evidence type="ECO:0000256" key="3">
    <source>
        <dbReference type="ARBA" id="ARBA00018915"/>
    </source>
</evidence>
<dbReference type="InterPro" id="IPR037895">
    <property type="entry name" value="NUDCD1"/>
</dbReference>
<dbReference type="EMBL" id="JH930476">
    <property type="protein sequence ID" value="EKM51516.1"/>
    <property type="molecule type" value="Genomic_DNA"/>
</dbReference>
<gene>
    <name evidence="7" type="ORF">PHACADRAFT_127148</name>
</gene>
<sequence length="642" mass="70411">MPVFETERSLLNPKFEGYKLDAIDQDDVVARYPLPHILNQSSPAGRSPLSFQEVQSRIRHNHLVVGPDGRSVYIDHDLRVIAVDVDIGPSFEVLYEIPKTIKASSDDGPHMEYPSATFLDSTTLFVSDGQGTLYALRIEQSGPAKLLNSFELKIPEEYKSVYSSVPFKLHRAALSSAQIALIVLSSKHYGSLAGVDEEERTKQPTRSKYDVWAVTVDLEQIPQDQPISLDVGWHRIGDSVPLQVTYIEAKKAFILLGNGEYRSILAPPAGSYEPSQDETVPIPHAGENLDDTNRQRTAQGLPKPLPYSWTQTEDSVTVAFPLPSVTSKGDIKVTFSPTTLSLFVTDEEDVLNKISPVPLPRYALKKFWDSIRTTTSFWTFDRQAESAYGLLTLHLDKQHDGTRWAQLFGAAGTADNEPEVLETLDPSELWLIRESLEKYTAALQSGEDASGLGLGRGMPSLAQGEIDDELDRDIGDMSQLTWIAVDGTEPSWAKAAGADEPFTLLSTPLPGDAASSLSLVIKHGMDGCQFVYDGEGQAWRHTATFNVLSFVLASKRDTRFVHHLASKAVLAFESGSRNLGGNVYIYRGPAKRTDKHAKQAVLKVGDGAGGPLLGVGVVLTNAGREEILCLCQKELVIIHSTL</sequence>
<evidence type="ECO:0000259" key="6">
    <source>
        <dbReference type="PROSITE" id="PS51203"/>
    </source>
</evidence>
<keyword evidence="5" id="KW-0539">Nucleus</keyword>
<dbReference type="InterPro" id="IPR007052">
    <property type="entry name" value="CS_dom"/>
</dbReference>
<comment type="subcellular location">
    <subcellularLocation>
        <location evidence="2">Cytoplasm</location>
    </subcellularLocation>
    <subcellularLocation>
        <location evidence="1">Nucleus</location>
    </subcellularLocation>
</comment>
<dbReference type="Gene3D" id="2.60.40.790">
    <property type="match status" value="1"/>
</dbReference>
<feature type="domain" description="CS" evidence="6">
    <location>
        <begin position="302"/>
        <end position="408"/>
    </location>
</feature>
<name>K5UP27_PHACS</name>
<dbReference type="GO" id="GO:0005634">
    <property type="term" value="C:nucleus"/>
    <property type="evidence" value="ECO:0007669"/>
    <property type="project" value="UniProtKB-SubCell"/>
</dbReference>
<dbReference type="InParanoid" id="K5UP27"/>
<dbReference type="AlphaFoldDB" id="K5UP27"/>
<dbReference type="HOGENOM" id="CLU_021382_0_0_1"/>
<evidence type="ECO:0000313" key="7">
    <source>
        <dbReference type="EMBL" id="EKM51516.1"/>
    </source>
</evidence>
<evidence type="ECO:0000256" key="1">
    <source>
        <dbReference type="ARBA" id="ARBA00004123"/>
    </source>
</evidence>
<accession>K5UP27</accession>
<dbReference type="GO" id="GO:0005737">
    <property type="term" value="C:cytoplasm"/>
    <property type="evidence" value="ECO:0007669"/>
    <property type="project" value="UniProtKB-SubCell"/>
</dbReference>
<dbReference type="STRING" id="650164.K5UP27"/>
<proteinExistence type="predicted"/>
<dbReference type="InterPro" id="IPR008978">
    <property type="entry name" value="HSP20-like_chaperone"/>
</dbReference>